<dbReference type="InterPro" id="IPR036880">
    <property type="entry name" value="Kunitz_BPTI_sf"/>
</dbReference>
<dbReference type="Gene3D" id="4.10.410.10">
    <property type="entry name" value="Pancreatic trypsin inhibitor Kunitz domain"/>
    <property type="match status" value="1"/>
</dbReference>
<feature type="chain" id="PRO_5001520848" evidence="1">
    <location>
        <begin position="26"/>
        <end position="158"/>
    </location>
</feature>
<sequence length="158" mass="18230">TNHAHTKKKMFLYLLALNLFVAALGDDPRCHEKYYVNDECDSVPGEREELYTYDEKTQRCVPTDSCGSESRQKLFSTKNECIGKCNALGDSKCQQTFHYEDHEYCEDGEKGTIIYAYDDSSETCVQYEICDDTNPEGVFSTKEDCLNKCFERGKPRRH</sequence>
<dbReference type="AlphaFoldDB" id="A0A023FF26"/>
<evidence type="ECO:0000313" key="2">
    <source>
        <dbReference type="EMBL" id="JAC19675.1"/>
    </source>
</evidence>
<keyword evidence="1" id="KW-0732">Signal</keyword>
<reference evidence="2" key="1">
    <citation type="submission" date="2014-03" db="EMBL/GenBank/DDBJ databases">
        <title>The sialotranscriptome of Amblyomma triste, Amblyomma parvum and Amblyomma cajennense ticks, uncovered by 454-based RNA-seq.</title>
        <authorList>
            <person name="Garcia G.R."/>
            <person name="Gardinassi L.G."/>
            <person name="Ribeiro J.M."/>
            <person name="Anatriello E."/>
            <person name="Ferreira B.R."/>
            <person name="Moreira H.N."/>
            <person name="Mafra C."/>
            <person name="Olegario M.M."/>
            <person name="Szabo P.J."/>
            <person name="Miranda-Santos I.K."/>
            <person name="Maruyama S.R."/>
        </authorList>
    </citation>
    <scope>NUCLEOTIDE SEQUENCE</scope>
    <source>
        <strain evidence="2">Uberlandia</strain>
        <tissue evidence="2">Salivary glands</tissue>
    </source>
</reference>
<accession>A0A023FF26</accession>
<feature type="non-terminal residue" evidence="2">
    <location>
        <position position="1"/>
    </location>
</feature>
<name>A0A023FF26_AMBCJ</name>
<dbReference type="SUPFAM" id="SSF57362">
    <property type="entry name" value="BPTI-like"/>
    <property type="match status" value="2"/>
</dbReference>
<dbReference type="GO" id="GO:0004867">
    <property type="term" value="F:serine-type endopeptidase inhibitor activity"/>
    <property type="evidence" value="ECO:0007669"/>
    <property type="project" value="InterPro"/>
</dbReference>
<evidence type="ECO:0000256" key="1">
    <source>
        <dbReference type="SAM" id="SignalP"/>
    </source>
</evidence>
<feature type="signal peptide" evidence="1">
    <location>
        <begin position="1"/>
        <end position="25"/>
    </location>
</feature>
<dbReference type="EMBL" id="GBBK01004807">
    <property type="protein sequence ID" value="JAC19675.1"/>
    <property type="molecule type" value="mRNA"/>
</dbReference>
<organism evidence="2">
    <name type="scientific">Amblyomma cajennense</name>
    <name type="common">Cayenne tick</name>
    <name type="synonym">Acarus cajennensis</name>
    <dbReference type="NCBI Taxonomy" id="34607"/>
    <lineage>
        <taxon>Eukaryota</taxon>
        <taxon>Metazoa</taxon>
        <taxon>Ecdysozoa</taxon>
        <taxon>Arthropoda</taxon>
        <taxon>Chelicerata</taxon>
        <taxon>Arachnida</taxon>
        <taxon>Acari</taxon>
        <taxon>Parasitiformes</taxon>
        <taxon>Ixodida</taxon>
        <taxon>Ixodoidea</taxon>
        <taxon>Ixodidae</taxon>
        <taxon>Amblyomminae</taxon>
        <taxon>Amblyomma</taxon>
    </lineage>
</organism>
<proteinExistence type="evidence at transcript level"/>
<protein>
    <submittedName>
        <fullName evidence="2">Putative secreted protein</fullName>
    </submittedName>
</protein>